<organism evidence="28 29">
    <name type="scientific">Candidatus Blochmanniella chromaiodes str. 640</name>
    <dbReference type="NCBI Taxonomy" id="1240471"/>
    <lineage>
        <taxon>Bacteria</taxon>
        <taxon>Pseudomonadati</taxon>
        <taxon>Pseudomonadota</taxon>
        <taxon>Gammaproteobacteria</taxon>
        <taxon>Enterobacterales</taxon>
        <taxon>Enterobacteriaceae</taxon>
        <taxon>ant endosymbionts</taxon>
        <taxon>Candidatus Blochmanniella</taxon>
    </lineage>
</organism>
<protein>
    <recommendedName>
        <fullName evidence="6 22">Penicillin-binding protein 1B</fullName>
        <shortName evidence="23">PBP-1b</shortName>
        <shortName evidence="23">PBP1b</shortName>
    </recommendedName>
    <alternativeName>
        <fullName evidence="19 23">Murein polymerase</fullName>
    </alternativeName>
</protein>
<evidence type="ECO:0000256" key="7">
    <source>
        <dbReference type="ARBA" id="ARBA00022475"/>
    </source>
</evidence>
<dbReference type="InterPro" id="IPR011813">
    <property type="entry name" value="PBP_1b"/>
</dbReference>
<gene>
    <name evidence="28" type="primary">mrcB</name>
    <name evidence="28" type="ORF">BCHRO640_160</name>
</gene>
<feature type="domain" description="Bifunctional transglycosylase second" evidence="27">
    <location>
        <begin position="68"/>
        <end position="150"/>
    </location>
</feature>
<evidence type="ECO:0000256" key="18">
    <source>
        <dbReference type="ARBA" id="ARBA00023316"/>
    </source>
</evidence>
<evidence type="ECO:0000256" key="24">
    <source>
        <dbReference type="SAM" id="Phobius"/>
    </source>
</evidence>
<keyword evidence="10 23" id="KW-0328">Glycosyltransferase</keyword>
<feature type="domain" description="Penicillin-binding protein transpeptidase" evidence="25">
    <location>
        <begin position="424"/>
        <end position="666"/>
    </location>
</feature>
<keyword evidence="8" id="KW-0121">Carboxypeptidase</keyword>
<evidence type="ECO:0000259" key="26">
    <source>
        <dbReference type="Pfam" id="PF00912"/>
    </source>
</evidence>
<keyword evidence="11 23" id="KW-0808">Transferase</keyword>
<evidence type="ECO:0000256" key="16">
    <source>
        <dbReference type="ARBA" id="ARBA00023251"/>
    </source>
</evidence>
<comment type="function">
    <text evidence="1 23">Cell wall formation. Synthesis of cross-linked peptidoglycan from the lipid intermediates. The enzyme has a penicillin-insensitive transglycosylase N-terminal domain (formation of linear glycan strands) and a penicillin-sensitive transpeptidase C-terminal domain (cross-linking of the peptide subunits).</text>
</comment>
<dbReference type="NCBIfam" id="TIGR02071">
    <property type="entry name" value="PBP_1b"/>
    <property type="match status" value="1"/>
</dbReference>
<evidence type="ECO:0000256" key="12">
    <source>
        <dbReference type="ARBA" id="ARBA00022801"/>
    </source>
</evidence>
<proteinExistence type="inferred from homology"/>
<name>A0ABM5NCV1_9ENTR</name>
<dbReference type="Pfam" id="PF14814">
    <property type="entry name" value="UB2H"/>
    <property type="match status" value="1"/>
</dbReference>
<keyword evidence="9" id="KW-0645">Protease</keyword>
<keyword evidence="14 23" id="KW-0573">Peptidoglycan synthesis</keyword>
<keyword evidence="18 23" id="KW-0961">Cell wall biogenesis/degradation</keyword>
<feature type="transmembrane region" description="Helical" evidence="24">
    <location>
        <begin position="16"/>
        <end position="40"/>
    </location>
</feature>
<dbReference type="Pfam" id="PF00905">
    <property type="entry name" value="Transpeptidase"/>
    <property type="match status" value="1"/>
</dbReference>
<dbReference type="InterPro" id="IPR028166">
    <property type="entry name" value="UB2H"/>
</dbReference>
<dbReference type="Gene3D" id="3.30.2060.10">
    <property type="entry name" value="Penicillin-binding protein 1b domain"/>
    <property type="match status" value="1"/>
</dbReference>
<dbReference type="PANTHER" id="PTHR32282:SF11">
    <property type="entry name" value="PENICILLIN-BINDING PROTEIN 1B"/>
    <property type="match status" value="1"/>
</dbReference>
<evidence type="ECO:0000256" key="23">
    <source>
        <dbReference type="PIRNR" id="PIRNR002799"/>
    </source>
</evidence>
<dbReference type="InterPro" id="IPR050396">
    <property type="entry name" value="Glycosyltr_51/Transpeptidase"/>
</dbReference>
<comment type="similarity">
    <text evidence="5 23">In the N-terminal section; belongs to the glycosyltransferase 51 family.</text>
</comment>
<dbReference type="InterPro" id="IPR001460">
    <property type="entry name" value="PCN-bd_Tpept"/>
</dbReference>
<comment type="similarity">
    <text evidence="4 23">In the C-terminal section; belongs to the transpeptidase family.</text>
</comment>
<keyword evidence="17" id="KW-0511">Multifunctional enzyme</keyword>
<evidence type="ECO:0000259" key="27">
    <source>
        <dbReference type="Pfam" id="PF14814"/>
    </source>
</evidence>
<accession>A0ABM5NCV1</accession>
<dbReference type="PANTHER" id="PTHR32282">
    <property type="entry name" value="BINDING PROTEIN TRANSPEPTIDASE, PUTATIVE-RELATED"/>
    <property type="match status" value="1"/>
</dbReference>
<keyword evidence="29" id="KW-1185">Reference proteome</keyword>
<comment type="subcellular location">
    <subcellularLocation>
        <location evidence="2">Cell membrane</location>
    </subcellularLocation>
</comment>
<evidence type="ECO:0000256" key="15">
    <source>
        <dbReference type="ARBA" id="ARBA00023136"/>
    </source>
</evidence>
<keyword evidence="7" id="KW-1003">Cell membrane</keyword>
<evidence type="ECO:0000256" key="13">
    <source>
        <dbReference type="ARBA" id="ARBA00022960"/>
    </source>
</evidence>
<dbReference type="Pfam" id="PF00912">
    <property type="entry name" value="Transgly"/>
    <property type="match status" value="1"/>
</dbReference>
<evidence type="ECO:0000256" key="9">
    <source>
        <dbReference type="ARBA" id="ARBA00022670"/>
    </source>
</evidence>
<dbReference type="SUPFAM" id="SSF56601">
    <property type="entry name" value="beta-lactamase/transpeptidase-like"/>
    <property type="match status" value="1"/>
</dbReference>
<dbReference type="InterPro" id="IPR023346">
    <property type="entry name" value="Lysozyme-like_dom_sf"/>
</dbReference>
<evidence type="ECO:0000313" key="29">
    <source>
        <dbReference type="Proteomes" id="UP000011067"/>
    </source>
</evidence>
<keyword evidence="24" id="KW-1133">Transmembrane helix</keyword>
<evidence type="ECO:0000256" key="4">
    <source>
        <dbReference type="ARBA" id="ARBA00007090"/>
    </source>
</evidence>
<evidence type="ECO:0000256" key="11">
    <source>
        <dbReference type="ARBA" id="ARBA00022679"/>
    </source>
</evidence>
<dbReference type="PIRSF" id="PIRSF002799">
    <property type="entry name" value="PBP_1b"/>
    <property type="match status" value="1"/>
</dbReference>
<evidence type="ECO:0000256" key="10">
    <source>
        <dbReference type="ARBA" id="ARBA00022676"/>
    </source>
</evidence>
<dbReference type="Gene3D" id="1.10.3810.10">
    <property type="entry name" value="Biosynthetic peptidoglycan transglycosylase-like"/>
    <property type="match status" value="1"/>
</dbReference>
<dbReference type="Proteomes" id="UP000011067">
    <property type="component" value="Chromosome"/>
</dbReference>
<evidence type="ECO:0000256" key="19">
    <source>
        <dbReference type="ARBA" id="ARBA00032454"/>
    </source>
</evidence>
<evidence type="ECO:0000313" key="28">
    <source>
        <dbReference type="EMBL" id="AGC03441.1"/>
    </source>
</evidence>
<evidence type="ECO:0000256" key="3">
    <source>
        <dbReference type="ARBA" id="ARBA00004752"/>
    </source>
</evidence>
<dbReference type="Gene3D" id="3.40.710.10">
    <property type="entry name" value="DD-peptidase/beta-lactamase superfamily"/>
    <property type="match status" value="1"/>
</dbReference>
<dbReference type="EMBL" id="CP003903">
    <property type="protein sequence ID" value="AGC03441.1"/>
    <property type="molecule type" value="Genomic_DNA"/>
</dbReference>
<dbReference type="InterPro" id="IPR012338">
    <property type="entry name" value="Beta-lactam/transpept-like"/>
</dbReference>
<comment type="pathway">
    <text evidence="3 23">Cell wall biogenesis; peptidoglycan biosynthesis.</text>
</comment>
<evidence type="ECO:0000256" key="8">
    <source>
        <dbReference type="ARBA" id="ARBA00022645"/>
    </source>
</evidence>
<evidence type="ECO:0000256" key="2">
    <source>
        <dbReference type="ARBA" id="ARBA00004236"/>
    </source>
</evidence>
<evidence type="ECO:0000256" key="1">
    <source>
        <dbReference type="ARBA" id="ARBA00002624"/>
    </source>
</evidence>
<comment type="catalytic activity">
    <reaction evidence="20">
        <text>Preferential cleavage: (Ac)2-L-Lys-D-Ala-|-D-Ala. Also transpeptidation of peptidyl-alanyl moieties that are N-acyl substituents of D-alanine.</text>
        <dbReference type="EC" id="3.4.16.4"/>
    </reaction>
</comment>
<evidence type="ECO:0000256" key="14">
    <source>
        <dbReference type="ARBA" id="ARBA00022984"/>
    </source>
</evidence>
<feature type="domain" description="Glycosyl transferase family 51" evidence="26">
    <location>
        <begin position="163"/>
        <end position="333"/>
    </location>
</feature>
<evidence type="ECO:0000256" key="5">
    <source>
        <dbReference type="ARBA" id="ARBA00007739"/>
    </source>
</evidence>
<keyword evidence="13 23" id="KW-0133">Cell shape</keyword>
<evidence type="ECO:0000256" key="6">
    <source>
        <dbReference type="ARBA" id="ARBA00018637"/>
    </source>
</evidence>
<dbReference type="NCBIfam" id="NF007061">
    <property type="entry name" value="PRK09506.1"/>
    <property type="match status" value="1"/>
</dbReference>
<dbReference type="InterPro" id="IPR001264">
    <property type="entry name" value="Glyco_trans_51"/>
</dbReference>
<keyword evidence="12" id="KW-0378">Hydrolase</keyword>
<dbReference type="SUPFAM" id="SSF53955">
    <property type="entry name" value="Lysozyme-like"/>
    <property type="match status" value="1"/>
</dbReference>
<evidence type="ECO:0000256" key="17">
    <source>
        <dbReference type="ARBA" id="ARBA00023268"/>
    </source>
</evidence>
<sequence>MNQLSYKCHSVIVQRALFFLYTVICFFFFIIVLIIAYGIFLDKKVQSRIDGKVWRLPTIIYSRMINVEPNMSYHKNDIIHLLETLQYRQVSKITHSGEFVVHNNDIELFRRPFNFPSGEEGEMHVSFFFNQKKLLRIYNQDTKNNFCLFRFDPKIISILYAPNKQQRLFIPRSGFPDILIDMLLAVEDRYFYQHDGIQISSIGRAFLANVFSGRTVQGGSTLTQQLVKNLFLNNTRSLWRKFNEAYMALIFDHRYSKDRILELYLNEIYFGQNGNDQIHGFPLASFYYFGRPINELSIDQQAMLVGMIKGASLYNPWKNPYITLERRNLILKLLEHRDIIDKKMCAILSARPLGTQPKDEILILQPAFTQMVNKEIQNINQINDFSGIKIFTTLDPISQKAAEQAMELGIHKLRHYYNVKDLEGAIVVVDRFSGKIRAMVGGSDPHFSGFNRAMHARRSIGSLAKPAIYLAALSHPDKYHLNTWIADEPIHLQQPNGVIWSPKNYDRKFRGKVTLIDAFIKSLNVPTVNLGMTIGLDAISDVLKKLGISPNFISSFPSILLGSISLTPIEVAQEFQTIASGGQYSALSSVCYIMNEEDIVLYQNFTKTERVIFPQAAYLTLYAMQQVATRGTSCILSLKFPCSQLAAKTGTTNDLRDSWFVGIDDTEVTVVWIGRDNNGRTKLTGTNGALTLYNLYLDNKNPTPLHLELPSGIRYIPIDNCGNFTLHDSKNNSCQVLPVWVNDWQLLFQSLKESKIISYNQQPINTVEEQGISIQMNR</sequence>
<dbReference type="InterPro" id="IPR036950">
    <property type="entry name" value="PBP_transglycosylase"/>
</dbReference>
<reference evidence="28 29" key="1">
    <citation type="journal article" date="2013" name="Genome Biol. Evol.">
        <title>Sequence context of indel mutations and their effect on protein evolution in a bacterial endosymbiont.</title>
        <authorList>
            <person name="Williams L.E."/>
            <person name="Wernegreen J.J."/>
        </authorList>
    </citation>
    <scope>NUCLEOTIDE SEQUENCE [LARGE SCALE GENOMIC DNA]</scope>
    <source>
        <strain evidence="28 29">640</strain>
    </source>
</reference>
<evidence type="ECO:0000259" key="25">
    <source>
        <dbReference type="Pfam" id="PF00905"/>
    </source>
</evidence>
<dbReference type="RefSeq" id="WP_015344448.1">
    <property type="nucleotide sequence ID" value="NC_020075.1"/>
</dbReference>
<keyword evidence="15 24" id="KW-0472">Membrane</keyword>
<evidence type="ECO:0000256" key="22">
    <source>
        <dbReference type="NCBIfam" id="TIGR02071"/>
    </source>
</evidence>
<evidence type="ECO:0000256" key="20">
    <source>
        <dbReference type="ARBA" id="ARBA00034000"/>
    </source>
</evidence>
<keyword evidence="16" id="KW-0046">Antibiotic resistance</keyword>
<comment type="catalytic activity">
    <reaction evidence="21">
        <text>[GlcNAc-(1-&gt;4)-Mur2Ac(oyl-L-Ala-gamma-D-Glu-L-Lys-D-Ala-D-Ala)](n)-di-trans,octa-cis-undecaprenyl diphosphate + beta-D-GlcNAc-(1-&gt;4)-Mur2Ac(oyl-L-Ala-gamma-D-Glu-L-Lys-D-Ala-D-Ala)-di-trans,octa-cis-undecaprenyl diphosphate = [GlcNAc-(1-&gt;4)-Mur2Ac(oyl-L-Ala-gamma-D-Glu-L-Lys-D-Ala-D-Ala)](n+1)-di-trans,octa-cis-undecaprenyl diphosphate + di-trans,octa-cis-undecaprenyl diphosphate + H(+)</text>
        <dbReference type="Rhea" id="RHEA:23708"/>
        <dbReference type="Rhea" id="RHEA-COMP:9602"/>
        <dbReference type="Rhea" id="RHEA-COMP:9603"/>
        <dbReference type="ChEBI" id="CHEBI:15378"/>
        <dbReference type="ChEBI" id="CHEBI:58405"/>
        <dbReference type="ChEBI" id="CHEBI:60033"/>
        <dbReference type="ChEBI" id="CHEBI:78435"/>
        <dbReference type="EC" id="2.4.99.28"/>
    </reaction>
</comment>
<evidence type="ECO:0000256" key="21">
    <source>
        <dbReference type="ARBA" id="ARBA00049902"/>
    </source>
</evidence>
<keyword evidence="24" id="KW-0812">Transmembrane</keyword>